<protein>
    <submittedName>
        <fullName evidence="2">Uncharacterized protein</fullName>
    </submittedName>
</protein>
<feature type="region of interest" description="Disordered" evidence="1">
    <location>
        <begin position="256"/>
        <end position="302"/>
    </location>
</feature>
<name>A0AAJ4XH27_9BASI</name>
<gene>
    <name evidence="2" type="ORF">MEPE_00662</name>
</gene>
<feature type="compositionally biased region" description="Basic and acidic residues" evidence="1">
    <location>
        <begin position="189"/>
        <end position="204"/>
    </location>
</feature>
<feature type="compositionally biased region" description="Acidic residues" evidence="1">
    <location>
        <begin position="55"/>
        <end position="64"/>
    </location>
</feature>
<comment type="caution">
    <text evidence="2">The sequence shown here is derived from an EMBL/GenBank/DDBJ whole genome shotgun (WGS) entry which is preliminary data.</text>
</comment>
<sequence>MVLQNKYKARASRRYNNSKASTDNAEPGSSKPGYRNTFANKHRTTNTSQAPQSESDSEDDDGDDGSISGSGSDDGDEGNTEFPSLSQAAATCSSSIAHAQEHDNPSNPSKGKYARRRLGESKLARLERLEAAKDPRLPDEEEPEPEVDISALVARVAALGDSNRTQAGIAEEISRSRAKDETASDVENDIDRSLAYLHEKERQRQRARGHGSAAMQSPDETRKVTHEEAVGSDIDLEALQKEKEKAEAVRALKARFQGHGVGERSRADAKPRPVPSIHIGPTNTYLSSKSAPPDGPAVPCTGTLSDSLALEIESSLAKSRNSANDAETASTHSGRSSFSTTFGRRKSPLAGAAGTAEPARKSPGGGGGDRTERIDSFLASLNDRSVNGRDLSVFSLSPVGVNGGNNRQNGQQGHRNSNGMATYPTHQQQAIRSNPGELGRLENFLDDMLG</sequence>
<feature type="compositionally biased region" description="Basic and acidic residues" evidence="1">
    <location>
        <begin position="261"/>
        <end position="271"/>
    </location>
</feature>
<feature type="compositionally biased region" description="Polar residues" evidence="1">
    <location>
        <begin position="319"/>
        <end position="342"/>
    </location>
</feature>
<keyword evidence="3" id="KW-1185">Reference proteome</keyword>
<accession>A0AAJ4XH27</accession>
<evidence type="ECO:0000313" key="2">
    <source>
        <dbReference type="EMBL" id="SNX81957.1"/>
    </source>
</evidence>
<feature type="compositionally biased region" description="Basic and acidic residues" evidence="1">
    <location>
        <begin position="117"/>
        <end position="138"/>
    </location>
</feature>
<feature type="compositionally biased region" description="Polar residues" evidence="1">
    <location>
        <begin position="14"/>
        <end position="24"/>
    </location>
</feature>
<feature type="compositionally biased region" description="Polar residues" evidence="1">
    <location>
        <begin position="281"/>
        <end position="290"/>
    </location>
</feature>
<feature type="compositionally biased region" description="Basic and acidic residues" evidence="1">
    <location>
        <begin position="219"/>
        <end position="229"/>
    </location>
</feature>
<dbReference type="EMBL" id="OAPG01000001">
    <property type="protein sequence ID" value="SNX81957.1"/>
    <property type="molecule type" value="Genomic_DNA"/>
</dbReference>
<feature type="region of interest" description="Disordered" evidence="1">
    <location>
        <begin position="163"/>
        <end position="237"/>
    </location>
</feature>
<dbReference type="AlphaFoldDB" id="A0AAJ4XH27"/>
<feature type="region of interest" description="Disordered" evidence="1">
    <location>
        <begin position="319"/>
        <end position="372"/>
    </location>
</feature>
<organism evidence="2 3">
    <name type="scientific">Melanopsichium pennsylvanicum</name>
    <dbReference type="NCBI Taxonomy" id="63383"/>
    <lineage>
        <taxon>Eukaryota</taxon>
        <taxon>Fungi</taxon>
        <taxon>Dikarya</taxon>
        <taxon>Basidiomycota</taxon>
        <taxon>Ustilaginomycotina</taxon>
        <taxon>Ustilaginomycetes</taxon>
        <taxon>Ustilaginales</taxon>
        <taxon>Ustilaginaceae</taxon>
        <taxon>Melanopsichium</taxon>
    </lineage>
</organism>
<feature type="region of interest" description="Disordered" evidence="1">
    <location>
        <begin position="1"/>
        <end position="147"/>
    </location>
</feature>
<feature type="compositionally biased region" description="Low complexity" evidence="1">
    <location>
        <begin position="404"/>
        <end position="419"/>
    </location>
</feature>
<dbReference type="Proteomes" id="UP001294444">
    <property type="component" value="Unassembled WGS sequence"/>
</dbReference>
<proteinExistence type="predicted"/>
<feature type="compositionally biased region" description="Basic and acidic residues" evidence="1">
    <location>
        <begin position="172"/>
        <end position="182"/>
    </location>
</feature>
<evidence type="ECO:0000313" key="3">
    <source>
        <dbReference type="Proteomes" id="UP001294444"/>
    </source>
</evidence>
<feature type="region of interest" description="Disordered" evidence="1">
    <location>
        <begin position="399"/>
        <end position="421"/>
    </location>
</feature>
<evidence type="ECO:0000256" key="1">
    <source>
        <dbReference type="SAM" id="MobiDB-lite"/>
    </source>
</evidence>
<feature type="compositionally biased region" description="Polar residues" evidence="1">
    <location>
        <begin position="81"/>
        <end position="97"/>
    </location>
</feature>
<reference evidence="2" key="1">
    <citation type="submission" date="2023-10" db="EMBL/GenBank/DDBJ databases">
        <authorList>
            <person name="Guldener U."/>
        </authorList>
    </citation>
    <scope>NUCLEOTIDE SEQUENCE</scope>
    <source>
        <strain evidence="2">Mp4</strain>
    </source>
</reference>